<evidence type="ECO:0000256" key="2">
    <source>
        <dbReference type="ARBA" id="ARBA00023002"/>
    </source>
</evidence>
<feature type="compositionally biased region" description="Gly residues" evidence="4">
    <location>
        <begin position="299"/>
        <end position="313"/>
    </location>
</feature>
<organism evidence="5 6">
    <name type="scientific">Cairina moschata</name>
    <name type="common">Muscovy duck</name>
    <dbReference type="NCBI Taxonomy" id="8855"/>
    <lineage>
        <taxon>Eukaryota</taxon>
        <taxon>Metazoa</taxon>
        <taxon>Chordata</taxon>
        <taxon>Craniata</taxon>
        <taxon>Vertebrata</taxon>
        <taxon>Euteleostomi</taxon>
        <taxon>Archelosauria</taxon>
        <taxon>Archosauria</taxon>
        <taxon>Dinosauria</taxon>
        <taxon>Saurischia</taxon>
        <taxon>Theropoda</taxon>
        <taxon>Coelurosauria</taxon>
        <taxon>Aves</taxon>
        <taxon>Neognathae</taxon>
        <taxon>Galloanserae</taxon>
        <taxon>Anseriformes</taxon>
        <taxon>Anatidae</taxon>
        <taxon>Anatinae</taxon>
        <taxon>Cairina</taxon>
    </lineage>
</organism>
<keyword evidence="2" id="KW-0560">Oxidoreductase</keyword>
<dbReference type="InterPro" id="IPR012864">
    <property type="entry name" value="PCO/ADO"/>
</dbReference>
<evidence type="ECO:0000256" key="3">
    <source>
        <dbReference type="ARBA" id="ARBA00023004"/>
    </source>
</evidence>
<accession>A0A8C3GLR6</accession>
<dbReference type="Proteomes" id="UP000694556">
    <property type="component" value="Chromosome 6"/>
</dbReference>
<dbReference type="AlphaFoldDB" id="A0A8C3GLR6"/>
<dbReference type="GO" id="GO:0005739">
    <property type="term" value="C:mitochondrion"/>
    <property type="evidence" value="ECO:0007669"/>
    <property type="project" value="TreeGrafter"/>
</dbReference>
<reference evidence="5" key="3">
    <citation type="submission" date="2025-09" db="UniProtKB">
        <authorList>
            <consortium name="Ensembl"/>
        </authorList>
    </citation>
    <scope>IDENTIFICATION</scope>
</reference>
<evidence type="ECO:0000256" key="4">
    <source>
        <dbReference type="SAM" id="MobiDB-lite"/>
    </source>
</evidence>
<reference evidence="5" key="1">
    <citation type="submission" date="2018-09" db="EMBL/GenBank/DDBJ databases">
        <title>Common duck and Muscovy duck high density SNP chip.</title>
        <authorList>
            <person name="Vignal A."/>
            <person name="Thebault N."/>
            <person name="Warren W.C."/>
        </authorList>
    </citation>
    <scope>NUCLEOTIDE SEQUENCE [LARGE SCALE GENOMIC DNA]</scope>
</reference>
<dbReference type="InterPro" id="IPR014710">
    <property type="entry name" value="RmlC-like_jellyroll"/>
</dbReference>
<dbReference type="GO" id="GO:0016702">
    <property type="term" value="F:oxidoreductase activity, acting on single donors with incorporation of molecular oxygen, incorporation of two atoms of oxygen"/>
    <property type="evidence" value="ECO:0007669"/>
    <property type="project" value="InterPro"/>
</dbReference>
<feature type="compositionally biased region" description="Low complexity" evidence="4">
    <location>
        <begin position="186"/>
        <end position="200"/>
    </location>
</feature>
<dbReference type="InterPro" id="IPR011051">
    <property type="entry name" value="RmlC_Cupin_sf"/>
</dbReference>
<feature type="region of interest" description="Disordered" evidence="4">
    <location>
        <begin position="283"/>
        <end position="318"/>
    </location>
</feature>
<keyword evidence="6" id="KW-1185">Reference proteome</keyword>
<feature type="compositionally biased region" description="Pro residues" evidence="4">
    <location>
        <begin position="170"/>
        <end position="179"/>
    </location>
</feature>
<dbReference type="GO" id="GO:0046872">
    <property type="term" value="F:metal ion binding"/>
    <property type="evidence" value="ECO:0007669"/>
    <property type="project" value="UniProtKB-KW"/>
</dbReference>
<proteinExistence type="predicted"/>
<evidence type="ECO:0000256" key="1">
    <source>
        <dbReference type="ARBA" id="ARBA00022723"/>
    </source>
</evidence>
<protein>
    <submittedName>
        <fullName evidence="5">2-aminoethanethiol dioxygenase</fullName>
    </submittedName>
</protein>
<feature type="region of interest" description="Disordered" evidence="4">
    <location>
        <begin position="125"/>
        <end position="263"/>
    </location>
</feature>
<evidence type="ECO:0000313" key="5">
    <source>
        <dbReference type="Ensembl" id="ENSCMMP00000018804.1"/>
    </source>
</evidence>
<dbReference type="SUPFAM" id="SSF51182">
    <property type="entry name" value="RmlC-like cupins"/>
    <property type="match status" value="1"/>
</dbReference>
<dbReference type="Ensembl" id="ENSCMMT00000020639.1">
    <property type="protein sequence ID" value="ENSCMMP00000018804.1"/>
    <property type="gene ID" value="ENSCMMG00000011876.1"/>
</dbReference>
<dbReference type="CDD" id="cd20289">
    <property type="entry name" value="cupin_ADO"/>
    <property type="match status" value="1"/>
</dbReference>
<reference evidence="5" key="2">
    <citation type="submission" date="2025-08" db="UniProtKB">
        <authorList>
            <consortium name="Ensembl"/>
        </authorList>
    </citation>
    <scope>IDENTIFICATION</scope>
</reference>
<dbReference type="PANTHER" id="PTHR22966:SF61">
    <property type="entry name" value="2-AMINOETHANETHIOL DIOXYGENASE"/>
    <property type="match status" value="1"/>
</dbReference>
<sequence length="562" mass="58257">HASRKCKAACAAPAEPTLCPSCTPAWNYHRQPPARRSSAGPSIPSATCGALRTSVWHPTRSLDVHLWLRDNLVQIHQKHRWLFGRAPRPHGQARGCQQAASDPAAVTGRLGRDRRVLPGAARQAATGLHRDGGAGSCRALPLPLPVPRRRPLEPLPSRDPLSALRWRPRAVPPARPGPARPHRPSPHGAQPPAAAAHLGRGPPGPPGAVVPLPAPPPAGPGPAPPPAPQPAPGGSPRLAEARRGRGARRGGAGRGGGSAALRAGLPAPWCTAAAAGARLRGEAAAGGSGGARLPRPGAAGPGPGRGRGRGAGPRGAMPRDNMASLIQRVARQARITFRSPAGPAFGENLHRLQQLLDEVRAEDLHLAPRGPAPVSGAAGAGCPRGGAVPPVSYMHICETESFSMGVFLLRSGACIPLHDHPGMNGMLKVLYGTLRIACMDAVPAAAAAAPSPPPAAAGVPGPCLRALLRSRQHYTPASPPCLLSPHSDNLHQIDAVEGPAAFLDILAPPYDPEHGRDCHYYRLLEGPPPGSELPREVWLLETPPAADFWCGGEPYPGPRVCP</sequence>
<keyword evidence="1" id="KW-0479">Metal-binding</keyword>
<feature type="compositionally biased region" description="Pro residues" evidence="4">
    <location>
        <begin position="202"/>
        <end position="233"/>
    </location>
</feature>
<dbReference type="PANTHER" id="PTHR22966">
    <property type="entry name" value="2-AMINOETHANETHIOL DIOXYGENASE"/>
    <property type="match status" value="1"/>
</dbReference>
<name>A0A8C3GLR6_CAIMO</name>
<dbReference type="Pfam" id="PF07847">
    <property type="entry name" value="PCO_ADO"/>
    <property type="match status" value="1"/>
</dbReference>
<keyword evidence="3" id="KW-0408">Iron</keyword>
<evidence type="ECO:0000313" key="6">
    <source>
        <dbReference type="Proteomes" id="UP000694556"/>
    </source>
</evidence>
<dbReference type="Gene3D" id="2.60.120.10">
    <property type="entry name" value="Jelly Rolls"/>
    <property type="match status" value="1"/>
</dbReference>
<feature type="compositionally biased region" description="Gly residues" evidence="4">
    <location>
        <begin position="249"/>
        <end position="258"/>
    </location>
</feature>